<evidence type="ECO:0000313" key="2">
    <source>
        <dbReference type="Proteomes" id="UP001162162"/>
    </source>
</evidence>
<protein>
    <submittedName>
        <fullName evidence="1">Uncharacterized protein</fullName>
    </submittedName>
</protein>
<keyword evidence="2" id="KW-1185">Reference proteome</keyword>
<reference evidence="1" key="1">
    <citation type="journal article" date="2023" name="Insect Mol. Biol.">
        <title>Genome sequencing provides insights into the evolution of gene families encoding plant cell wall-degrading enzymes in longhorned beetles.</title>
        <authorList>
            <person name="Shin N.R."/>
            <person name="Okamura Y."/>
            <person name="Kirsch R."/>
            <person name="Pauchet Y."/>
        </authorList>
    </citation>
    <scope>NUCLEOTIDE SEQUENCE</scope>
    <source>
        <strain evidence="1">AMC_N1</strain>
    </source>
</reference>
<comment type="caution">
    <text evidence="1">The sequence shown here is derived from an EMBL/GenBank/DDBJ whole genome shotgun (WGS) entry which is preliminary data.</text>
</comment>
<accession>A0AAV8XRR5</accession>
<organism evidence="1 2">
    <name type="scientific">Aromia moschata</name>
    <dbReference type="NCBI Taxonomy" id="1265417"/>
    <lineage>
        <taxon>Eukaryota</taxon>
        <taxon>Metazoa</taxon>
        <taxon>Ecdysozoa</taxon>
        <taxon>Arthropoda</taxon>
        <taxon>Hexapoda</taxon>
        <taxon>Insecta</taxon>
        <taxon>Pterygota</taxon>
        <taxon>Neoptera</taxon>
        <taxon>Endopterygota</taxon>
        <taxon>Coleoptera</taxon>
        <taxon>Polyphaga</taxon>
        <taxon>Cucujiformia</taxon>
        <taxon>Chrysomeloidea</taxon>
        <taxon>Cerambycidae</taxon>
        <taxon>Cerambycinae</taxon>
        <taxon>Callichromatini</taxon>
        <taxon>Aromia</taxon>
    </lineage>
</organism>
<dbReference type="AlphaFoldDB" id="A0AAV8XRR5"/>
<sequence length="130" mass="14101">MTNPIICRRAESKSLTKCLHAITSAAPRTTNETLTLLSQDFKDFVDAENLMPLATSDFRNPICLEMRMLRASEQTISAFGFPEELDAEKKGSNVANGDMTSMDSSDTFASCTTHPFNSQVGIEAGGESAD</sequence>
<proteinExistence type="predicted"/>
<gene>
    <name evidence="1" type="ORF">NQ318_004782</name>
</gene>
<dbReference type="Proteomes" id="UP001162162">
    <property type="component" value="Unassembled WGS sequence"/>
</dbReference>
<evidence type="ECO:0000313" key="1">
    <source>
        <dbReference type="EMBL" id="KAJ8941338.1"/>
    </source>
</evidence>
<name>A0AAV8XRR5_9CUCU</name>
<dbReference type="EMBL" id="JAPWTK010000378">
    <property type="protein sequence ID" value="KAJ8941338.1"/>
    <property type="molecule type" value="Genomic_DNA"/>
</dbReference>